<feature type="non-terminal residue" evidence="1">
    <location>
        <position position="1"/>
    </location>
</feature>
<dbReference type="AlphaFoldDB" id="A0A383F859"/>
<gene>
    <name evidence="1" type="ORF">METZ01_LOCUS517429</name>
</gene>
<evidence type="ECO:0008006" key="2">
    <source>
        <dbReference type="Google" id="ProtNLM"/>
    </source>
</evidence>
<accession>A0A383F859</accession>
<dbReference type="EMBL" id="UINC01231854">
    <property type="protein sequence ID" value="SVE64575.1"/>
    <property type="molecule type" value="Genomic_DNA"/>
</dbReference>
<dbReference type="Gene3D" id="3.40.50.10910">
    <property type="entry name" value="Amidohydrolase"/>
    <property type="match status" value="1"/>
</dbReference>
<dbReference type="GO" id="GO:0016810">
    <property type="term" value="F:hydrolase activity, acting on carbon-nitrogen (but not peptide) bonds"/>
    <property type="evidence" value="ECO:0007669"/>
    <property type="project" value="InterPro"/>
</dbReference>
<dbReference type="InterPro" id="IPR051781">
    <property type="entry name" value="Metallo-dep_Hydrolase"/>
</dbReference>
<dbReference type="InterPro" id="IPR032466">
    <property type="entry name" value="Metal_Hydrolase"/>
</dbReference>
<dbReference type="Gene3D" id="3.30.110.90">
    <property type="entry name" value="Amidohydrolase"/>
    <property type="match status" value="1"/>
</dbReference>
<name>A0A383F859_9ZZZZ</name>
<reference evidence="1" key="1">
    <citation type="submission" date="2018-05" db="EMBL/GenBank/DDBJ databases">
        <authorList>
            <person name="Lanie J.A."/>
            <person name="Ng W.-L."/>
            <person name="Kazmierczak K.M."/>
            <person name="Andrzejewski T.M."/>
            <person name="Davidsen T.M."/>
            <person name="Wayne K.J."/>
            <person name="Tettelin H."/>
            <person name="Glass J.I."/>
            <person name="Rusch D."/>
            <person name="Podicherti R."/>
            <person name="Tsui H.-C.T."/>
            <person name="Winkler M.E."/>
        </authorList>
    </citation>
    <scope>NUCLEOTIDE SEQUENCE</scope>
</reference>
<dbReference type="InterPro" id="IPR011059">
    <property type="entry name" value="Metal-dep_hydrolase_composite"/>
</dbReference>
<protein>
    <recommendedName>
        <fullName evidence="2">Amidohydrolase-related domain-containing protein</fullName>
    </recommendedName>
</protein>
<dbReference type="PANTHER" id="PTHR43135:SF3">
    <property type="entry name" value="ALPHA-D-RIBOSE 1-METHYLPHOSPHONATE 5-TRIPHOSPHATE DIPHOSPHATASE"/>
    <property type="match status" value="1"/>
</dbReference>
<feature type="non-terminal residue" evidence="1">
    <location>
        <position position="227"/>
    </location>
</feature>
<dbReference type="PANTHER" id="PTHR43135">
    <property type="entry name" value="ALPHA-D-RIBOSE 1-METHYLPHOSPHONATE 5-TRIPHOSPHATE DIPHOSPHATASE"/>
    <property type="match status" value="1"/>
</dbReference>
<sequence length="227" mass="25463">ASIDASAARSIDGEGKYLIPGLWDFHVHLTYDDRFTESMPAIFLYYGITSIRDTGGLMRKMLPVVEKLRANNAIAPRLFFAGPLLDGNFVVYDGQSRSEIGVQNATPEKARARIRQLKNLGVDFIKIYEMVRPDIFEAMVETANEFQLPIDSHVPLSMRASVAGPLVDSIEHLRNIEMDCAENAPELHEIRLEKLKNPGGMSGFDLRSSLHELQRLPAITNYDAERC</sequence>
<proteinExistence type="predicted"/>
<organism evidence="1">
    <name type="scientific">marine metagenome</name>
    <dbReference type="NCBI Taxonomy" id="408172"/>
    <lineage>
        <taxon>unclassified sequences</taxon>
        <taxon>metagenomes</taxon>
        <taxon>ecological metagenomes</taxon>
    </lineage>
</organism>
<dbReference type="SUPFAM" id="SSF51556">
    <property type="entry name" value="Metallo-dependent hydrolases"/>
    <property type="match status" value="1"/>
</dbReference>
<evidence type="ECO:0000313" key="1">
    <source>
        <dbReference type="EMBL" id="SVE64575.1"/>
    </source>
</evidence>
<dbReference type="Gene3D" id="2.30.40.10">
    <property type="entry name" value="Urease, subunit C, domain 1"/>
    <property type="match status" value="1"/>
</dbReference>